<feature type="domain" description="O-methyltransferase C-terminal" evidence="5">
    <location>
        <begin position="237"/>
        <end position="377"/>
    </location>
</feature>
<dbReference type="PROSITE" id="PS51683">
    <property type="entry name" value="SAM_OMT_II"/>
    <property type="match status" value="1"/>
</dbReference>
<protein>
    <submittedName>
        <fullName evidence="6">S-adenosyl-L-methionine-dependent methyltransferase</fullName>
    </submittedName>
</protein>
<name>A0A6A6W1N2_9PEZI</name>
<keyword evidence="1 6" id="KW-0489">Methyltransferase</keyword>
<dbReference type="AlphaFoldDB" id="A0A6A6W1N2"/>
<dbReference type="Pfam" id="PF00891">
    <property type="entry name" value="Methyltransf_2"/>
    <property type="match status" value="1"/>
</dbReference>
<feature type="active site" description="Proton acceptor" evidence="4">
    <location>
        <position position="307"/>
    </location>
</feature>
<proteinExistence type="predicted"/>
<dbReference type="GO" id="GO:0032259">
    <property type="term" value="P:methylation"/>
    <property type="evidence" value="ECO:0007669"/>
    <property type="project" value="UniProtKB-KW"/>
</dbReference>
<evidence type="ECO:0000256" key="1">
    <source>
        <dbReference type="ARBA" id="ARBA00022603"/>
    </source>
</evidence>
<evidence type="ECO:0000313" key="6">
    <source>
        <dbReference type="EMBL" id="KAF2756049.1"/>
    </source>
</evidence>
<evidence type="ECO:0000256" key="4">
    <source>
        <dbReference type="PIRSR" id="PIRSR005739-1"/>
    </source>
</evidence>
<evidence type="ECO:0000256" key="3">
    <source>
        <dbReference type="ARBA" id="ARBA00022691"/>
    </source>
</evidence>
<dbReference type="Gene3D" id="1.10.10.10">
    <property type="entry name" value="Winged helix-like DNA-binding domain superfamily/Winged helix DNA-binding domain"/>
    <property type="match status" value="1"/>
</dbReference>
<dbReference type="InterPro" id="IPR029063">
    <property type="entry name" value="SAM-dependent_MTases_sf"/>
</dbReference>
<dbReference type="Proteomes" id="UP000799437">
    <property type="component" value="Unassembled WGS sequence"/>
</dbReference>
<keyword evidence="2" id="KW-0808">Transferase</keyword>
<dbReference type="InterPro" id="IPR036388">
    <property type="entry name" value="WH-like_DNA-bd_sf"/>
</dbReference>
<dbReference type="EMBL" id="ML996576">
    <property type="protein sequence ID" value="KAF2756049.1"/>
    <property type="molecule type" value="Genomic_DNA"/>
</dbReference>
<dbReference type="PIRSF" id="PIRSF005739">
    <property type="entry name" value="O-mtase"/>
    <property type="match status" value="1"/>
</dbReference>
<dbReference type="PANTHER" id="PTHR43712:SF2">
    <property type="entry name" value="O-METHYLTRANSFERASE CICE"/>
    <property type="match status" value="1"/>
</dbReference>
<dbReference type="GeneID" id="54488326"/>
<dbReference type="GO" id="GO:0008171">
    <property type="term" value="F:O-methyltransferase activity"/>
    <property type="evidence" value="ECO:0007669"/>
    <property type="project" value="InterPro"/>
</dbReference>
<dbReference type="PANTHER" id="PTHR43712">
    <property type="entry name" value="PUTATIVE (AFU_ORTHOLOGUE AFUA_4G14580)-RELATED"/>
    <property type="match status" value="1"/>
</dbReference>
<dbReference type="RefSeq" id="XP_033598500.1">
    <property type="nucleotide sequence ID" value="XM_033747272.1"/>
</dbReference>
<dbReference type="InterPro" id="IPR016461">
    <property type="entry name" value="COMT-like"/>
</dbReference>
<reference evidence="6" key="1">
    <citation type="journal article" date="2020" name="Stud. Mycol.">
        <title>101 Dothideomycetes genomes: a test case for predicting lifestyles and emergence of pathogens.</title>
        <authorList>
            <person name="Haridas S."/>
            <person name="Albert R."/>
            <person name="Binder M."/>
            <person name="Bloem J."/>
            <person name="Labutti K."/>
            <person name="Salamov A."/>
            <person name="Andreopoulos B."/>
            <person name="Baker S."/>
            <person name="Barry K."/>
            <person name="Bills G."/>
            <person name="Bluhm B."/>
            <person name="Cannon C."/>
            <person name="Castanera R."/>
            <person name="Culley D."/>
            <person name="Daum C."/>
            <person name="Ezra D."/>
            <person name="Gonzalez J."/>
            <person name="Henrissat B."/>
            <person name="Kuo A."/>
            <person name="Liang C."/>
            <person name="Lipzen A."/>
            <person name="Lutzoni F."/>
            <person name="Magnuson J."/>
            <person name="Mondo S."/>
            <person name="Nolan M."/>
            <person name="Ohm R."/>
            <person name="Pangilinan J."/>
            <person name="Park H.-J."/>
            <person name="Ramirez L."/>
            <person name="Alfaro M."/>
            <person name="Sun H."/>
            <person name="Tritt A."/>
            <person name="Yoshinaga Y."/>
            <person name="Zwiers L.-H."/>
            <person name="Turgeon B."/>
            <person name="Goodwin S."/>
            <person name="Spatafora J."/>
            <person name="Crous P."/>
            <person name="Grigoriev I."/>
        </authorList>
    </citation>
    <scope>NUCLEOTIDE SEQUENCE</scope>
    <source>
        <strain evidence="6">CBS 121739</strain>
    </source>
</reference>
<evidence type="ECO:0000259" key="5">
    <source>
        <dbReference type="Pfam" id="PF00891"/>
    </source>
</evidence>
<dbReference type="OrthoDB" id="2410195at2759"/>
<dbReference type="Gene3D" id="3.40.50.150">
    <property type="entry name" value="Vaccinia Virus protein VP39"/>
    <property type="match status" value="1"/>
</dbReference>
<dbReference type="InterPro" id="IPR036390">
    <property type="entry name" value="WH_DNA-bd_sf"/>
</dbReference>
<evidence type="ECO:0000256" key="2">
    <source>
        <dbReference type="ARBA" id="ARBA00022679"/>
    </source>
</evidence>
<dbReference type="SUPFAM" id="SSF53335">
    <property type="entry name" value="S-adenosyl-L-methionine-dependent methyltransferases"/>
    <property type="match status" value="1"/>
</dbReference>
<dbReference type="InterPro" id="IPR001077">
    <property type="entry name" value="COMT_C"/>
</dbReference>
<organism evidence="6 7">
    <name type="scientific">Pseudovirgaria hyperparasitica</name>
    <dbReference type="NCBI Taxonomy" id="470096"/>
    <lineage>
        <taxon>Eukaryota</taxon>
        <taxon>Fungi</taxon>
        <taxon>Dikarya</taxon>
        <taxon>Ascomycota</taxon>
        <taxon>Pezizomycotina</taxon>
        <taxon>Dothideomycetes</taxon>
        <taxon>Dothideomycetes incertae sedis</taxon>
        <taxon>Acrospermales</taxon>
        <taxon>Acrospermaceae</taxon>
        <taxon>Pseudovirgaria</taxon>
    </lineage>
</organism>
<dbReference type="SUPFAM" id="SSF46785">
    <property type="entry name" value="Winged helix' DNA-binding domain"/>
    <property type="match status" value="1"/>
</dbReference>
<evidence type="ECO:0000313" key="7">
    <source>
        <dbReference type="Proteomes" id="UP000799437"/>
    </source>
</evidence>
<keyword evidence="3" id="KW-0949">S-adenosyl-L-methionine</keyword>
<keyword evidence="7" id="KW-1185">Reference proteome</keyword>
<sequence length="399" mass="44457">MNTDPAVDEFIARIENFPKPQNPGQRRRLWEAARALQTRIEDENTTQHRILGSPLLLIVSRLASDLGIFNALIDNVTPSSVPDLAVRCKVDERLLARILRYLSSQHLVTESSPSHFTTSVLTRTLAKPAYAAGLRFAHECILPATSAAPAFFESTHYAHPTSPTNTPFQLGQGVSDHMFTWLKQRPALEADFNAMMAETHRWQRSVWEQLPLPAVLADRAAAFPDRTTVETTPSRPLFVDIGGGTGRTCKELKEAFPHLPGRIINQDRAPALAAGLTVDGLEHMEHDFFTPQPITGARVYYLRRVLHNWPRAKCVEILTHCVAAMAADSLLMIDEIVLPERGAHWHLAYADFTMMALFGGGCRSRAEFEGICKEVGLRVVREFVYMVESGETALVAEKV</sequence>
<gene>
    <name evidence="6" type="ORF">EJ05DRAFT_502516</name>
</gene>
<accession>A0A6A6W1N2</accession>